<dbReference type="EMBL" id="LYXE01000136">
    <property type="protein sequence ID" value="PDV97482.1"/>
    <property type="molecule type" value="Genomic_DNA"/>
</dbReference>
<sequence>MSLIAGNLAVVQRLLTTNGMPWAVFGGAAAYLYGPRRPIQDVDLLIARGKLPTVVALLKADGKAVQFDGQRILWRGIKLVDDLTVRQDGHIHPLQLDQPMQQHLRQMPLLGAQIAVASPEDVIAHKLLLNRGAAEGKHDYEDVVGIIRRQTLDHAYLTTRIRLLNAETLLRERLAALEILI</sequence>
<dbReference type="Proteomes" id="UP000220922">
    <property type="component" value="Unassembled WGS sequence"/>
</dbReference>
<keyword evidence="2" id="KW-1185">Reference proteome</keyword>
<dbReference type="OrthoDB" id="156789at2"/>
<dbReference type="InterPro" id="IPR043519">
    <property type="entry name" value="NT_sf"/>
</dbReference>
<reference evidence="1 2" key="1">
    <citation type="submission" date="2016-05" db="EMBL/GenBank/DDBJ databases">
        <authorList>
            <person name="Lavstsen T."/>
            <person name="Jespersen J.S."/>
        </authorList>
    </citation>
    <scope>NUCLEOTIDE SEQUENCE [LARGE SCALE GENOMIC DNA]</scope>
    <source>
        <strain evidence="1 2">B7-9</strain>
    </source>
</reference>
<dbReference type="AlphaFoldDB" id="A0A2H3KI49"/>
<evidence type="ECO:0008006" key="3">
    <source>
        <dbReference type="Google" id="ProtNLM"/>
    </source>
</evidence>
<accession>A0A2H3KI49</accession>
<evidence type="ECO:0000313" key="1">
    <source>
        <dbReference type="EMBL" id="PDV97482.1"/>
    </source>
</evidence>
<name>A0A2H3KI49_9CHLR</name>
<gene>
    <name evidence="1" type="ORF">A9Q02_18260</name>
</gene>
<comment type="caution">
    <text evidence="1">The sequence shown here is derived from an EMBL/GenBank/DDBJ whole genome shotgun (WGS) entry which is preliminary data.</text>
</comment>
<dbReference type="RefSeq" id="WP_097654428.1">
    <property type="nucleotide sequence ID" value="NZ_LYXE01000136.1"/>
</dbReference>
<proteinExistence type="predicted"/>
<dbReference type="Gene3D" id="3.30.460.40">
    <property type="match status" value="1"/>
</dbReference>
<protein>
    <recommendedName>
        <fullName evidence="3">Nucleotidyltransferase</fullName>
    </recommendedName>
</protein>
<dbReference type="SUPFAM" id="SSF81301">
    <property type="entry name" value="Nucleotidyltransferase"/>
    <property type="match status" value="1"/>
</dbReference>
<evidence type="ECO:0000313" key="2">
    <source>
        <dbReference type="Proteomes" id="UP000220922"/>
    </source>
</evidence>
<organism evidence="1 2">
    <name type="scientific">Candidatus Chloroploca asiatica</name>
    <dbReference type="NCBI Taxonomy" id="1506545"/>
    <lineage>
        <taxon>Bacteria</taxon>
        <taxon>Bacillati</taxon>
        <taxon>Chloroflexota</taxon>
        <taxon>Chloroflexia</taxon>
        <taxon>Chloroflexales</taxon>
        <taxon>Chloroflexineae</taxon>
        <taxon>Oscillochloridaceae</taxon>
        <taxon>Candidatus Chloroploca</taxon>
    </lineage>
</organism>